<dbReference type="SUPFAM" id="SSF53613">
    <property type="entry name" value="Ribokinase-like"/>
    <property type="match status" value="1"/>
</dbReference>
<evidence type="ECO:0000256" key="3">
    <source>
        <dbReference type="ARBA" id="ARBA00022777"/>
    </source>
</evidence>
<gene>
    <name evidence="4" type="ORF">ECE50_000900</name>
</gene>
<keyword evidence="2" id="KW-0808">Transferase</keyword>
<dbReference type="Proteomes" id="UP000281028">
    <property type="component" value="Unassembled WGS sequence"/>
</dbReference>
<dbReference type="GO" id="GO:0016301">
    <property type="term" value="F:kinase activity"/>
    <property type="evidence" value="ECO:0007669"/>
    <property type="project" value="UniProtKB-KW"/>
</dbReference>
<proteinExistence type="inferred from homology"/>
<dbReference type="InterPro" id="IPR029056">
    <property type="entry name" value="Ribokinase-like"/>
</dbReference>
<comment type="caution">
    <text evidence="4">The sequence shown here is derived from an EMBL/GenBank/DDBJ whole genome shotgun (WGS) entry which is preliminary data.</text>
</comment>
<organism evidence="4 5">
    <name type="scientific">Chitinophaga solisilvae</name>
    <dbReference type="NCBI Taxonomy" id="1233460"/>
    <lineage>
        <taxon>Bacteria</taxon>
        <taxon>Pseudomonadati</taxon>
        <taxon>Bacteroidota</taxon>
        <taxon>Chitinophagia</taxon>
        <taxon>Chitinophagales</taxon>
        <taxon>Chitinophagaceae</taxon>
        <taxon>Chitinophaga</taxon>
    </lineage>
</organism>
<protein>
    <submittedName>
        <fullName evidence="4">Sugar kinase</fullName>
    </submittedName>
</protein>
<dbReference type="InterPro" id="IPR052700">
    <property type="entry name" value="Carb_kinase_PfkB-like"/>
</dbReference>
<evidence type="ECO:0000256" key="2">
    <source>
        <dbReference type="ARBA" id="ARBA00022679"/>
    </source>
</evidence>
<dbReference type="Gene3D" id="3.40.1190.20">
    <property type="match status" value="1"/>
</dbReference>
<dbReference type="Pfam" id="PF00294">
    <property type="entry name" value="PfkB"/>
    <property type="match status" value="1"/>
</dbReference>
<dbReference type="EMBL" id="RIAR02000001">
    <property type="protein sequence ID" value="NSL85369.1"/>
    <property type="molecule type" value="Genomic_DNA"/>
</dbReference>
<dbReference type="InterPro" id="IPR011611">
    <property type="entry name" value="PfkB_dom"/>
</dbReference>
<evidence type="ECO:0000313" key="5">
    <source>
        <dbReference type="Proteomes" id="UP000281028"/>
    </source>
</evidence>
<dbReference type="AlphaFoldDB" id="A0A3S1DSU2"/>
<dbReference type="OrthoDB" id="9813569at2"/>
<sequence>MQKGDDNNNIRLAAFGEFLLRLHSNGGQRFAQTNGYTAYYAGAEANVCVLLARLGIQASYITRIPGHDIAAAGVQQLRGHGVDTEKIIYGGDKLGLYFTEPGHQVRPTRVIYDREHSSFATLQKGMFNWTEILKDTQVFHWSGVAAALSASSAAVCEEALEAALDAGLIISSDFNYRSTLWKYGQHPAAVMPRLLQHSHITVADLDAAQVYFGIETDPEQPLEDRFRACYIALKERMPRLTTLGMSFRKQTDNRLIYTGALVKDDQFYFSRGFALPQITDQIGTGDAFTAGMLFGILQQYPPQEIIDFAVACGTLKQSIPGDWAIISRNEVTDLMKNGLSGRIVR</sequence>
<reference evidence="4" key="1">
    <citation type="submission" date="2020-05" db="EMBL/GenBank/DDBJ databases">
        <title>Chitinophaga laudate sp. nov., isolated from a tropical peat swamp.</title>
        <authorList>
            <person name="Goh C.B.S."/>
            <person name="Lee M.S."/>
            <person name="Parimannan S."/>
            <person name="Pasbakhsh P."/>
            <person name="Yule C.M."/>
            <person name="Rajandas H."/>
            <person name="Loke S."/>
            <person name="Croft L."/>
            <person name="Tan J.B.L."/>
        </authorList>
    </citation>
    <scope>NUCLEOTIDE SEQUENCE</scope>
    <source>
        <strain evidence="4">Mgbs1</strain>
    </source>
</reference>
<dbReference type="PANTHER" id="PTHR43320">
    <property type="entry name" value="SUGAR KINASE"/>
    <property type="match status" value="1"/>
</dbReference>
<dbReference type="RefSeq" id="WP_127034849.1">
    <property type="nucleotide sequence ID" value="NZ_JAABOK010000009.1"/>
</dbReference>
<evidence type="ECO:0000313" key="4">
    <source>
        <dbReference type="EMBL" id="NSL85369.1"/>
    </source>
</evidence>
<accession>A0A3S1DSU2</accession>
<keyword evidence="3 4" id="KW-0418">Kinase</keyword>
<dbReference type="CDD" id="cd01166">
    <property type="entry name" value="KdgK"/>
    <property type="match status" value="1"/>
</dbReference>
<keyword evidence="5" id="KW-1185">Reference proteome</keyword>
<comment type="similarity">
    <text evidence="1">Belongs to the carbohydrate kinase PfkB family.</text>
</comment>
<dbReference type="PANTHER" id="PTHR43320:SF2">
    <property type="entry name" value="2-DEHYDRO-3-DEOXYGLUCONOKINASE_2-DEHYDRO-3-DEOXYGALACTONOKINASE"/>
    <property type="match status" value="1"/>
</dbReference>
<name>A0A3S1DSU2_9BACT</name>
<evidence type="ECO:0000256" key="1">
    <source>
        <dbReference type="ARBA" id="ARBA00010688"/>
    </source>
</evidence>